<dbReference type="RefSeq" id="WP_220207943.1">
    <property type="nucleotide sequence ID" value="NZ_BNJK01000001.1"/>
</dbReference>
<accession>A0A8J3IV34</accession>
<organism evidence="1 2">
    <name type="scientific">Reticulibacter mediterranei</name>
    <dbReference type="NCBI Taxonomy" id="2778369"/>
    <lineage>
        <taxon>Bacteria</taxon>
        <taxon>Bacillati</taxon>
        <taxon>Chloroflexota</taxon>
        <taxon>Ktedonobacteria</taxon>
        <taxon>Ktedonobacterales</taxon>
        <taxon>Reticulibacteraceae</taxon>
        <taxon>Reticulibacter</taxon>
    </lineage>
</organism>
<sequence>MKEHLWQAMSCLLEEQMNLDAPRYRFQSFAFDGLPCPGVNGLHQVRLIATTVLVS</sequence>
<evidence type="ECO:0000313" key="2">
    <source>
        <dbReference type="Proteomes" id="UP000597444"/>
    </source>
</evidence>
<protein>
    <submittedName>
        <fullName evidence="1">Uncharacterized protein</fullName>
    </submittedName>
</protein>
<evidence type="ECO:0000313" key="1">
    <source>
        <dbReference type="EMBL" id="GHO97380.1"/>
    </source>
</evidence>
<dbReference type="EMBL" id="BNJK01000001">
    <property type="protein sequence ID" value="GHO97380.1"/>
    <property type="molecule type" value="Genomic_DNA"/>
</dbReference>
<dbReference type="Proteomes" id="UP000597444">
    <property type="component" value="Unassembled WGS sequence"/>
</dbReference>
<proteinExistence type="predicted"/>
<reference evidence="1" key="1">
    <citation type="submission" date="2020-10" db="EMBL/GenBank/DDBJ databases">
        <title>Taxonomic study of unclassified bacteria belonging to the class Ktedonobacteria.</title>
        <authorList>
            <person name="Yabe S."/>
            <person name="Wang C.M."/>
            <person name="Zheng Y."/>
            <person name="Sakai Y."/>
            <person name="Cavaletti L."/>
            <person name="Monciardini P."/>
            <person name="Donadio S."/>
        </authorList>
    </citation>
    <scope>NUCLEOTIDE SEQUENCE</scope>
    <source>
        <strain evidence="1">ID150040</strain>
    </source>
</reference>
<comment type="caution">
    <text evidence="1">The sequence shown here is derived from an EMBL/GenBank/DDBJ whole genome shotgun (WGS) entry which is preliminary data.</text>
</comment>
<gene>
    <name evidence="1" type="ORF">KSF_074280</name>
</gene>
<keyword evidence="2" id="KW-1185">Reference proteome</keyword>
<name>A0A8J3IV34_9CHLR</name>
<dbReference type="AlphaFoldDB" id="A0A8J3IV34"/>